<comment type="caution">
    <text evidence="1">The sequence shown here is derived from an EMBL/GenBank/DDBJ whole genome shotgun (WGS) entry which is preliminary data.</text>
</comment>
<organism evidence="1 2">
    <name type="scientific">Aphis craccivora</name>
    <name type="common">Cowpea aphid</name>
    <dbReference type="NCBI Taxonomy" id="307492"/>
    <lineage>
        <taxon>Eukaryota</taxon>
        <taxon>Metazoa</taxon>
        <taxon>Ecdysozoa</taxon>
        <taxon>Arthropoda</taxon>
        <taxon>Hexapoda</taxon>
        <taxon>Insecta</taxon>
        <taxon>Pterygota</taxon>
        <taxon>Neoptera</taxon>
        <taxon>Paraneoptera</taxon>
        <taxon>Hemiptera</taxon>
        <taxon>Sternorrhyncha</taxon>
        <taxon>Aphidomorpha</taxon>
        <taxon>Aphidoidea</taxon>
        <taxon>Aphididae</taxon>
        <taxon>Aphidini</taxon>
        <taxon>Aphis</taxon>
        <taxon>Aphis</taxon>
    </lineage>
</organism>
<dbReference type="Proteomes" id="UP000478052">
    <property type="component" value="Unassembled WGS sequence"/>
</dbReference>
<name>A0A6G0W1C9_APHCR</name>
<gene>
    <name evidence="1" type="ORF">FWK35_00031898</name>
</gene>
<evidence type="ECO:0000313" key="2">
    <source>
        <dbReference type="Proteomes" id="UP000478052"/>
    </source>
</evidence>
<dbReference type="OrthoDB" id="7699963at2759"/>
<protein>
    <submittedName>
        <fullName evidence="1">Uncharacterized protein</fullName>
    </submittedName>
</protein>
<accession>A0A6G0W1C9</accession>
<keyword evidence="2" id="KW-1185">Reference proteome</keyword>
<reference evidence="1 2" key="1">
    <citation type="submission" date="2019-08" db="EMBL/GenBank/DDBJ databases">
        <title>Whole genome of Aphis craccivora.</title>
        <authorList>
            <person name="Voronova N.V."/>
            <person name="Shulinski R.S."/>
            <person name="Bandarenka Y.V."/>
            <person name="Zhorov D.G."/>
            <person name="Warner D."/>
        </authorList>
    </citation>
    <scope>NUCLEOTIDE SEQUENCE [LARGE SCALE GENOMIC DNA]</scope>
    <source>
        <strain evidence="1">180601</strain>
        <tissue evidence="1">Whole Body</tissue>
    </source>
</reference>
<sequence length="235" mass="27566">MWVAYLSDKVWNDLSKYFDYKMSSAALHIFIKSNRANILEILGLYKKEEPKKHVHDLSSDNIMSSSSYNTSDDNDDKLPIKKLVMTLSPEEWETIKPKNIVYKFNKSVRTYMTLPKGEWSHIIAEHFWELTHLQCCLTFKRAKVYPEGQFYVLIFGRCKICKSNFKGVIHHEPSSNSRVLIDCSYVGNFNIPHDTPKKRRMTTGIKKKIINDLINIGKSSEYFREEEALRLMKKE</sequence>
<dbReference type="AlphaFoldDB" id="A0A6G0W1C9"/>
<dbReference type="EMBL" id="VUJU01010357">
    <property type="protein sequence ID" value="KAF0714640.1"/>
    <property type="molecule type" value="Genomic_DNA"/>
</dbReference>
<evidence type="ECO:0000313" key="1">
    <source>
        <dbReference type="EMBL" id="KAF0714640.1"/>
    </source>
</evidence>
<proteinExistence type="predicted"/>